<sequence length="86" mass="9717">MKVRSTVNEGDREQRTEENRSKKNIKIKQQPIMLSGSRFIITFKALSPLPFDPPSTRVRPRSSHNGMSVGDGGQFLTKVVWGMSKN</sequence>
<evidence type="ECO:0000313" key="4">
    <source>
        <dbReference type="Proteomes" id="UP000499080"/>
    </source>
</evidence>
<evidence type="ECO:0000313" key="2">
    <source>
        <dbReference type="EMBL" id="GBO15043.1"/>
    </source>
</evidence>
<gene>
    <name evidence="2" type="ORF">AVEN_107449_1</name>
    <name evidence="3" type="ORF">AVEN_89578_1</name>
</gene>
<evidence type="ECO:0000313" key="3">
    <source>
        <dbReference type="EMBL" id="GBO15058.1"/>
    </source>
</evidence>
<feature type="compositionally biased region" description="Basic and acidic residues" evidence="1">
    <location>
        <begin position="9"/>
        <end position="21"/>
    </location>
</feature>
<comment type="caution">
    <text evidence="2">The sequence shown here is derived from an EMBL/GenBank/DDBJ whole genome shotgun (WGS) entry which is preliminary data.</text>
</comment>
<name>A0A4Y2UQP9_ARAVE</name>
<organism evidence="2 4">
    <name type="scientific">Araneus ventricosus</name>
    <name type="common">Orbweaver spider</name>
    <name type="synonym">Epeira ventricosa</name>
    <dbReference type="NCBI Taxonomy" id="182803"/>
    <lineage>
        <taxon>Eukaryota</taxon>
        <taxon>Metazoa</taxon>
        <taxon>Ecdysozoa</taxon>
        <taxon>Arthropoda</taxon>
        <taxon>Chelicerata</taxon>
        <taxon>Arachnida</taxon>
        <taxon>Araneae</taxon>
        <taxon>Araneomorphae</taxon>
        <taxon>Entelegynae</taxon>
        <taxon>Araneoidea</taxon>
        <taxon>Araneidae</taxon>
        <taxon>Araneus</taxon>
    </lineage>
</organism>
<keyword evidence="4" id="KW-1185">Reference proteome</keyword>
<feature type="region of interest" description="Disordered" evidence="1">
    <location>
        <begin position="50"/>
        <end position="71"/>
    </location>
</feature>
<dbReference type="EMBL" id="BGPR01039111">
    <property type="protein sequence ID" value="GBO15043.1"/>
    <property type="molecule type" value="Genomic_DNA"/>
</dbReference>
<evidence type="ECO:0000256" key="1">
    <source>
        <dbReference type="SAM" id="MobiDB-lite"/>
    </source>
</evidence>
<dbReference type="Proteomes" id="UP000499080">
    <property type="component" value="Unassembled WGS sequence"/>
</dbReference>
<dbReference type="EMBL" id="BGPR01039122">
    <property type="protein sequence ID" value="GBO15058.1"/>
    <property type="molecule type" value="Genomic_DNA"/>
</dbReference>
<dbReference type="AlphaFoldDB" id="A0A4Y2UQP9"/>
<proteinExistence type="predicted"/>
<accession>A0A4Y2UQP9</accession>
<feature type="region of interest" description="Disordered" evidence="1">
    <location>
        <begin position="1"/>
        <end position="25"/>
    </location>
</feature>
<reference evidence="2 4" key="1">
    <citation type="journal article" date="2019" name="Sci. Rep.">
        <title>Orb-weaving spider Araneus ventricosus genome elucidates the spidroin gene catalogue.</title>
        <authorList>
            <person name="Kono N."/>
            <person name="Nakamura H."/>
            <person name="Ohtoshi R."/>
            <person name="Moran D.A.P."/>
            <person name="Shinohara A."/>
            <person name="Yoshida Y."/>
            <person name="Fujiwara M."/>
            <person name="Mori M."/>
            <person name="Tomita M."/>
            <person name="Arakawa K."/>
        </authorList>
    </citation>
    <scope>NUCLEOTIDE SEQUENCE [LARGE SCALE GENOMIC DNA]</scope>
</reference>
<protein>
    <submittedName>
        <fullName evidence="2">Uncharacterized protein</fullName>
    </submittedName>
</protein>